<reference evidence="4" key="2">
    <citation type="submission" date="2018-08" db="EMBL/GenBank/DDBJ databases">
        <authorList>
            <person name="Hornung B."/>
        </authorList>
    </citation>
    <scope>NUCLEOTIDE SEQUENCE [LARGE SCALE GENOMIC DNA]</scope>
</reference>
<accession>A0A383S4C0</accession>
<sequence>MGASDSAQEATGPRRMSSLFSHGRRAAARSGELAGECARVVREKGGAFASSAAARLDKGLDAAVDNGAAAFNRARRRSGEAIDRIDAWSVRVGRKATHISDQVVDASSDLGERISERAERLGRRIQDAVEETGQGEDRAG</sequence>
<gene>
    <name evidence="2" type="ORF">D7U36_00545</name>
    <name evidence="3" type="ORF">PROPAUS_0779</name>
</gene>
<feature type="region of interest" description="Disordered" evidence="1">
    <location>
        <begin position="1"/>
        <end position="23"/>
    </location>
</feature>
<evidence type="ECO:0000313" key="4">
    <source>
        <dbReference type="Proteomes" id="UP000263928"/>
    </source>
</evidence>
<evidence type="ECO:0000313" key="2">
    <source>
        <dbReference type="EMBL" id="RLP12957.1"/>
    </source>
</evidence>
<feature type="region of interest" description="Disordered" evidence="1">
    <location>
        <begin position="121"/>
        <end position="140"/>
    </location>
</feature>
<dbReference type="EMBL" id="RCIW01000001">
    <property type="protein sequence ID" value="RLP12957.1"/>
    <property type="molecule type" value="Genomic_DNA"/>
</dbReference>
<dbReference type="EMBL" id="UNQJ01000003">
    <property type="protein sequence ID" value="SYZ32868.1"/>
    <property type="molecule type" value="Genomic_DNA"/>
</dbReference>
<reference evidence="2 5" key="3">
    <citation type="submission" date="2018-10" db="EMBL/GenBank/DDBJ databases">
        <title>Propionibacterium australiense Genome Sequencing and Assembly.</title>
        <authorList>
            <person name="Bernier A.-M."/>
            <person name="Bernard K."/>
        </authorList>
    </citation>
    <scope>NUCLEOTIDE SEQUENCE [LARGE SCALE GENOMIC DNA]</scope>
    <source>
        <strain evidence="2 5">NML98A078</strain>
    </source>
</reference>
<dbReference type="RefSeq" id="WP_119161241.1">
    <property type="nucleotide sequence ID" value="NZ_LR134442.1"/>
</dbReference>
<evidence type="ECO:0000256" key="1">
    <source>
        <dbReference type="SAM" id="MobiDB-lite"/>
    </source>
</evidence>
<evidence type="ECO:0000313" key="3">
    <source>
        <dbReference type="EMBL" id="SYZ32868.1"/>
    </source>
</evidence>
<dbReference type="AlphaFoldDB" id="A0A383S4C0"/>
<dbReference type="Proteomes" id="UP000263928">
    <property type="component" value="Unassembled WGS sequence"/>
</dbReference>
<name>A0A383S4C0_9ACTN</name>
<evidence type="ECO:0000313" key="5">
    <source>
        <dbReference type="Proteomes" id="UP000279336"/>
    </source>
</evidence>
<reference evidence="3" key="1">
    <citation type="submission" date="2018-08" db="EMBL/GenBank/DDBJ databases">
        <authorList>
            <person name="Ferrada E.E."/>
            <person name="Latorre B.A."/>
        </authorList>
    </citation>
    <scope>NUCLEOTIDE SEQUENCE [LARGE SCALE GENOMIC DNA]</scope>
    <source>
        <strain evidence="3">Propionibacterium_australiense1</strain>
    </source>
</reference>
<dbReference type="Proteomes" id="UP000279336">
    <property type="component" value="Unassembled WGS sequence"/>
</dbReference>
<organism evidence="3 4">
    <name type="scientific">Propionibacterium australiense</name>
    <dbReference type="NCBI Taxonomy" id="119981"/>
    <lineage>
        <taxon>Bacteria</taxon>
        <taxon>Bacillati</taxon>
        <taxon>Actinomycetota</taxon>
        <taxon>Actinomycetes</taxon>
        <taxon>Propionibacteriales</taxon>
        <taxon>Propionibacteriaceae</taxon>
        <taxon>Propionibacterium</taxon>
    </lineage>
</organism>
<keyword evidence="4" id="KW-1185">Reference proteome</keyword>
<keyword evidence="3" id="KW-0449">Lipoprotein</keyword>
<protein>
    <submittedName>
        <fullName evidence="3">Apolipoprotein</fullName>
    </submittedName>
</protein>
<proteinExistence type="predicted"/>
<dbReference type="OrthoDB" id="9959084at2"/>